<protein>
    <submittedName>
        <fullName evidence="1">Uncharacterized protein</fullName>
    </submittedName>
</protein>
<gene>
    <name evidence="1" type="ORF">BaRGS_00029406</name>
</gene>
<comment type="caution">
    <text evidence="1">The sequence shown here is derived from an EMBL/GenBank/DDBJ whole genome shotgun (WGS) entry which is preliminary data.</text>
</comment>
<accession>A0ABD0JWM1</accession>
<dbReference type="EMBL" id="JACVVK020000305">
    <property type="protein sequence ID" value="KAK7479328.1"/>
    <property type="molecule type" value="Genomic_DNA"/>
</dbReference>
<organism evidence="1 2">
    <name type="scientific">Batillaria attramentaria</name>
    <dbReference type="NCBI Taxonomy" id="370345"/>
    <lineage>
        <taxon>Eukaryota</taxon>
        <taxon>Metazoa</taxon>
        <taxon>Spiralia</taxon>
        <taxon>Lophotrochozoa</taxon>
        <taxon>Mollusca</taxon>
        <taxon>Gastropoda</taxon>
        <taxon>Caenogastropoda</taxon>
        <taxon>Sorbeoconcha</taxon>
        <taxon>Cerithioidea</taxon>
        <taxon>Batillariidae</taxon>
        <taxon>Batillaria</taxon>
    </lineage>
</organism>
<evidence type="ECO:0000313" key="1">
    <source>
        <dbReference type="EMBL" id="KAK7479328.1"/>
    </source>
</evidence>
<dbReference type="AlphaFoldDB" id="A0ABD0JWM1"/>
<evidence type="ECO:0000313" key="2">
    <source>
        <dbReference type="Proteomes" id="UP001519460"/>
    </source>
</evidence>
<dbReference type="Proteomes" id="UP001519460">
    <property type="component" value="Unassembled WGS sequence"/>
</dbReference>
<proteinExistence type="predicted"/>
<keyword evidence="2" id="KW-1185">Reference proteome</keyword>
<reference evidence="1 2" key="1">
    <citation type="journal article" date="2023" name="Sci. Data">
        <title>Genome assembly of the Korean intertidal mud-creeper Batillaria attramentaria.</title>
        <authorList>
            <person name="Patra A.K."/>
            <person name="Ho P.T."/>
            <person name="Jun S."/>
            <person name="Lee S.J."/>
            <person name="Kim Y."/>
            <person name="Won Y.J."/>
        </authorList>
    </citation>
    <scope>NUCLEOTIDE SEQUENCE [LARGE SCALE GENOMIC DNA]</scope>
    <source>
        <strain evidence="1">Wonlab-2016</strain>
    </source>
</reference>
<sequence>MGLPGHERELKPPSLILQSAASTFHPPIPVLPAAQSSLSCRPGSECLFQTRFSSKQTWKHLPTSGRSPPLAGGGDCWRFCQLLHRCSFAHAVNARCSIASTYSMSKQKQSTQVTTKLCLDPFDVKDSLSLALYVGAKDDVPVAVAVLCVEAKITRGDPCLHNDDGRGSTVFHSGLHSEEVCIISGVNSLITTFTYGVTQEVDKGLFVLQMARKMSFFEVKIMSPVNLTRGPAAPDDRRRCVESFAEGPVS</sequence>
<name>A0ABD0JWM1_9CAEN</name>